<comment type="subcellular location">
    <subcellularLocation>
        <location evidence="1">Nucleus</location>
    </subcellularLocation>
</comment>
<evidence type="ECO:0000313" key="14">
    <source>
        <dbReference type="EMBL" id="AVI04855.1"/>
    </source>
</evidence>
<dbReference type="GO" id="GO:0005634">
    <property type="term" value="C:nucleus"/>
    <property type="evidence" value="ECO:0007669"/>
    <property type="project" value="UniProtKB-SubCell"/>
</dbReference>
<evidence type="ECO:0000259" key="13">
    <source>
        <dbReference type="PROSITE" id="PS51294"/>
    </source>
</evidence>
<dbReference type="Gene3D" id="1.10.10.60">
    <property type="entry name" value="Homeodomain-like"/>
    <property type="match status" value="2"/>
</dbReference>
<evidence type="ECO:0000259" key="12">
    <source>
        <dbReference type="PROSITE" id="PS50090"/>
    </source>
</evidence>
<dbReference type="PANTHER" id="PTHR47999">
    <property type="entry name" value="TRANSCRIPTION FACTOR MYB8-RELATED-RELATED"/>
    <property type="match status" value="1"/>
</dbReference>
<evidence type="ECO:0000256" key="6">
    <source>
        <dbReference type="ARBA" id="ARBA00023163"/>
    </source>
</evidence>
<dbReference type="FunFam" id="1.10.10.60:FF:000218">
    <property type="entry name" value="Myb transcription factor"/>
    <property type="match status" value="1"/>
</dbReference>
<dbReference type="PROSITE" id="PS50090">
    <property type="entry name" value="MYB_LIKE"/>
    <property type="match status" value="2"/>
</dbReference>
<dbReference type="GO" id="GO:0003677">
    <property type="term" value="F:DNA binding"/>
    <property type="evidence" value="ECO:0007669"/>
    <property type="project" value="UniProtKB-KW"/>
</dbReference>
<name>A0A2P1A476_AMATR</name>
<feature type="domain" description="Myb-like" evidence="12">
    <location>
        <begin position="10"/>
        <end position="63"/>
    </location>
</feature>
<dbReference type="CDD" id="cd00167">
    <property type="entry name" value="SANT"/>
    <property type="match status" value="2"/>
</dbReference>
<evidence type="ECO:0000256" key="1">
    <source>
        <dbReference type="ARBA" id="ARBA00004123"/>
    </source>
</evidence>
<dbReference type="InterPro" id="IPR009057">
    <property type="entry name" value="Homeodomain-like_sf"/>
</dbReference>
<keyword evidence="7" id="KW-0539">Nucleus</keyword>
<dbReference type="SUPFAM" id="SSF46689">
    <property type="entry name" value="Homeodomain-like"/>
    <property type="match status" value="1"/>
</dbReference>
<evidence type="ECO:0000256" key="11">
    <source>
        <dbReference type="ARBA" id="ARBA00081461"/>
    </source>
</evidence>
<evidence type="ECO:0000256" key="4">
    <source>
        <dbReference type="ARBA" id="ARBA00023125"/>
    </source>
</evidence>
<keyword evidence="4" id="KW-0238">DNA-binding</keyword>
<evidence type="ECO:0000256" key="10">
    <source>
        <dbReference type="ARBA" id="ARBA00078693"/>
    </source>
</evidence>
<dbReference type="OrthoDB" id="2143914at2759"/>
<protein>
    <recommendedName>
        <fullName evidence="9">Transcription factor MYB1</fullName>
    </recommendedName>
    <alternativeName>
        <fullName evidence="10">Anthocyanin MYB-like protein 1</fullName>
    </alternativeName>
    <alternativeName>
        <fullName evidence="11">R2R3 MYB transcriptional regulator 1</fullName>
    </alternativeName>
</protein>
<sequence length="225" mass="25739">MMQEDGAACKSTVRKGPWSEEEDDLLRKCIEKYGEGSCWKRVPQRAGLNRCRKSCRWRWLNYLKPGIKRGDFSEDEANIIASQHKLLGNRWSLIATKLPGRTVNDIKNYCSTQLYKDYLSSHEVISLTSTQDFNGLEIGSGNGIEVGPKNGFGPEVNEQNDNDNWLENLLGLDECSSQNYSEPKIGQLLEGEESDNNENMDQWISSLRDEPNMQFVMNNWEDIAY</sequence>
<dbReference type="GO" id="GO:0080090">
    <property type="term" value="P:regulation of primary metabolic process"/>
    <property type="evidence" value="ECO:0007669"/>
    <property type="project" value="UniProtKB-ARBA"/>
</dbReference>
<keyword evidence="6" id="KW-0804">Transcription</keyword>
<dbReference type="InterPro" id="IPR017930">
    <property type="entry name" value="Myb_dom"/>
</dbReference>
<evidence type="ECO:0000256" key="9">
    <source>
        <dbReference type="ARBA" id="ARBA00070748"/>
    </source>
</evidence>
<dbReference type="GeneID" id="130803893"/>
<evidence type="ECO:0000256" key="7">
    <source>
        <dbReference type="ARBA" id="ARBA00023242"/>
    </source>
</evidence>
<evidence type="ECO:0000256" key="8">
    <source>
        <dbReference type="ARBA" id="ARBA00058781"/>
    </source>
</evidence>
<accession>A0A2P1A476</accession>
<dbReference type="InterPro" id="IPR015495">
    <property type="entry name" value="Myb_TF_plants"/>
</dbReference>
<dbReference type="KEGG" id="atri:130803893"/>
<dbReference type="EMBL" id="KY814751">
    <property type="protein sequence ID" value="AVI04855.1"/>
    <property type="molecule type" value="mRNA"/>
</dbReference>
<evidence type="ECO:0000256" key="2">
    <source>
        <dbReference type="ARBA" id="ARBA00022737"/>
    </source>
</evidence>
<feature type="domain" description="HTH myb-type" evidence="13">
    <location>
        <begin position="68"/>
        <end position="118"/>
    </location>
</feature>
<dbReference type="PROSITE" id="PS51294">
    <property type="entry name" value="HTH_MYB"/>
    <property type="match status" value="2"/>
</dbReference>
<dbReference type="Pfam" id="PF00249">
    <property type="entry name" value="Myb_DNA-binding"/>
    <property type="match status" value="2"/>
</dbReference>
<dbReference type="AlphaFoldDB" id="A0A2P1A476"/>
<dbReference type="InterPro" id="IPR001005">
    <property type="entry name" value="SANT/Myb"/>
</dbReference>
<keyword evidence="3" id="KW-0805">Transcription regulation</keyword>
<comment type="function">
    <text evidence="8">Activates DODA1 and CYP76AD1 in the betalain red pigment pathway.</text>
</comment>
<feature type="domain" description="Myb-like" evidence="12">
    <location>
        <begin position="64"/>
        <end position="114"/>
    </location>
</feature>
<reference evidence="14" key="1">
    <citation type="submission" date="2017-03" db="EMBL/GenBank/DDBJ databases">
        <title>Cloning and expression of a betacyanins-related transcriptionfactor gene AmMYB in amaranth.</title>
        <authorList>
            <person name="Xie L."/>
            <person name="Liu S."/>
            <person name="Lai Z."/>
        </authorList>
    </citation>
    <scope>NUCLEOTIDE SEQUENCE</scope>
</reference>
<evidence type="ECO:0000256" key="5">
    <source>
        <dbReference type="ARBA" id="ARBA00023159"/>
    </source>
</evidence>
<dbReference type="SMART" id="SM00717">
    <property type="entry name" value="SANT"/>
    <property type="match status" value="2"/>
</dbReference>
<dbReference type="PANTHER" id="PTHR47999:SF24">
    <property type="entry name" value="TRANSCRIPTION FACTOR MYB90"/>
    <property type="match status" value="1"/>
</dbReference>
<feature type="domain" description="HTH myb-type" evidence="13">
    <location>
        <begin position="10"/>
        <end position="67"/>
    </location>
</feature>
<organism evidence="14">
    <name type="scientific">Amaranthus tricolor</name>
    <name type="common">Joseph's coat</name>
    <name type="synonym">Amaranthus gangeticus</name>
    <dbReference type="NCBI Taxonomy" id="29722"/>
    <lineage>
        <taxon>Eukaryota</taxon>
        <taxon>Viridiplantae</taxon>
        <taxon>Streptophyta</taxon>
        <taxon>Embryophyta</taxon>
        <taxon>Tracheophyta</taxon>
        <taxon>Spermatophyta</taxon>
        <taxon>Magnoliopsida</taxon>
        <taxon>eudicotyledons</taxon>
        <taxon>Gunneridae</taxon>
        <taxon>Pentapetalae</taxon>
        <taxon>Caryophyllales</taxon>
        <taxon>Amaranthaceae</taxon>
        <taxon>Amaranthus</taxon>
    </lineage>
</organism>
<proteinExistence type="evidence at transcript level"/>
<dbReference type="RefSeq" id="XP_057524105.1">
    <property type="nucleotide sequence ID" value="XM_057668122.1"/>
</dbReference>
<keyword evidence="5" id="KW-0010">Activator</keyword>
<evidence type="ECO:0000256" key="3">
    <source>
        <dbReference type="ARBA" id="ARBA00023015"/>
    </source>
</evidence>
<keyword evidence="2" id="KW-0677">Repeat</keyword>